<reference evidence="1" key="1">
    <citation type="submission" date="2017-05" db="EMBL/GenBank/DDBJ databases">
        <title>Complete and WGS of Bordetella genogroups.</title>
        <authorList>
            <person name="Spilker T."/>
            <person name="Lipuma J."/>
        </authorList>
    </citation>
    <scope>NUCLEOTIDE SEQUENCE</scope>
    <source>
        <strain evidence="1">AU21707</strain>
    </source>
</reference>
<dbReference type="InterPro" id="IPR021269">
    <property type="entry name" value="DUF2848"/>
</dbReference>
<gene>
    <name evidence="1" type="ORF">CAL26_18295</name>
</gene>
<dbReference type="RefSeq" id="WP_094848203.1">
    <property type="nucleotide sequence ID" value="NZ_NEVJ01000003.1"/>
</dbReference>
<dbReference type="GO" id="GO:0003824">
    <property type="term" value="F:catalytic activity"/>
    <property type="evidence" value="ECO:0007669"/>
    <property type="project" value="InterPro"/>
</dbReference>
<proteinExistence type="predicted"/>
<keyword evidence="2" id="KW-1185">Reference proteome</keyword>
<evidence type="ECO:0000313" key="2">
    <source>
        <dbReference type="Proteomes" id="UP000216857"/>
    </source>
</evidence>
<dbReference type="EMBL" id="NEVJ01000003">
    <property type="protein sequence ID" value="OZI19560.1"/>
    <property type="molecule type" value="Genomic_DNA"/>
</dbReference>
<protein>
    <recommendedName>
        <fullName evidence="3">DUF2848 domain-containing protein</fullName>
    </recommendedName>
</protein>
<accession>A0A261R4K5</accession>
<sequence length="225" mass="25132">MPQLNFQVAGLGDRTVLIDRLVIAGWAGRDEAAVQHHIRELQEIGVKPPSTVPCYYPLAAALLTTDEEIEVPRADSSGEVEAVLFSTEDGLLVGIGSDHTDRKVEAYDVTVSKQMCAKPVSRELWRFDEVAGHWDQLVSRTWRVRDGQRALYQEGPMTSLRDPRELAEKYAGEQGLPVGTAMYCGTQTVIGQLGYGEQFEMELHDPVLNRTLRHAYRVRVLPVTD</sequence>
<dbReference type="Proteomes" id="UP000216857">
    <property type="component" value="Unassembled WGS sequence"/>
</dbReference>
<evidence type="ECO:0000313" key="1">
    <source>
        <dbReference type="EMBL" id="OZI19560.1"/>
    </source>
</evidence>
<dbReference type="SUPFAM" id="SSF56529">
    <property type="entry name" value="FAH"/>
    <property type="match status" value="1"/>
</dbReference>
<dbReference type="OrthoDB" id="9792678at2"/>
<organism evidence="1 2">
    <name type="scientific">Bordetella genomosp. 9</name>
    <dbReference type="NCBI Taxonomy" id="1416803"/>
    <lineage>
        <taxon>Bacteria</taxon>
        <taxon>Pseudomonadati</taxon>
        <taxon>Pseudomonadota</taxon>
        <taxon>Betaproteobacteria</taxon>
        <taxon>Burkholderiales</taxon>
        <taxon>Alcaligenaceae</taxon>
        <taxon>Bordetella</taxon>
    </lineage>
</organism>
<comment type="caution">
    <text evidence="1">The sequence shown here is derived from an EMBL/GenBank/DDBJ whole genome shotgun (WGS) entry which is preliminary data.</text>
</comment>
<evidence type="ECO:0008006" key="3">
    <source>
        <dbReference type="Google" id="ProtNLM"/>
    </source>
</evidence>
<dbReference type="STRING" id="1416803.CAL13_07225"/>
<dbReference type="InterPro" id="IPR036663">
    <property type="entry name" value="Fumarylacetoacetase_C_sf"/>
</dbReference>
<dbReference type="AlphaFoldDB" id="A0A261R4K5"/>
<dbReference type="Pfam" id="PF11010">
    <property type="entry name" value="DUF2848"/>
    <property type="match status" value="1"/>
</dbReference>
<name>A0A261R4K5_9BORD</name>